<sequence length="347" mass="37510">MAAASALALAACGTAPPLRIASCEASPRPAIELSEDGRTARMELSVLTYNIEGLGWPARVSRAGDLAAIGETLARMRAAGTAPDVVLFQEMFSGPAKRAVLASGYPAVVSGPRRTTRPQGSTRSALPGKSNIRRGEIGMHLTGSGIAVASRYPVTHVDHRAFGRRSCAGIDCLANKGVMLARIAIPGVPVPVDLYNTHMNSRRAAKVPEERSLVAHGRQALEASEFVDRTHDDRFPVVFGGDFNMRHSEDRWAHFSRYQPLTLVHRVCADPASGCEVRMSWDGDEPWVDTQDLQFFADGGLVKIRPIRVEAMFDGSHAMPRLSDHDGFAVTYELRWPAGTVRDGGCP</sequence>
<protein>
    <submittedName>
        <fullName evidence="3">Metal-dependent hydrolase</fullName>
    </submittedName>
</protein>
<dbReference type="Proteomes" id="UP000444401">
    <property type="component" value="Unassembled WGS sequence"/>
</dbReference>
<proteinExistence type="predicted"/>
<comment type="caution">
    <text evidence="3">The sequence shown here is derived from an EMBL/GenBank/DDBJ whole genome shotgun (WGS) entry which is preliminary data.</text>
</comment>
<dbReference type="InterPro" id="IPR036691">
    <property type="entry name" value="Endo/exonu/phosph_ase_sf"/>
</dbReference>
<dbReference type="PANTHER" id="PTHR16320:SF1">
    <property type="entry name" value="SPHINGOMYELINASE DDB_G0288017"/>
    <property type="match status" value="1"/>
</dbReference>
<feature type="domain" description="Endonuclease/exonuclease/phosphatase" evidence="2">
    <location>
        <begin position="47"/>
        <end position="254"/>
    </location>
</feature>
<feature type="region of interest" description="Disordered" evidence="1">
    <location>
        <begin position="110"/>
        <end position="129"/>
    </location>
</feature>
<name>A0ABW9UY15_9SPHN</name>
<dbReference type="EMBL" id="WTYO01000004">
    <property type="protein sequence ID" value="MXO69348.1"/>
    <property type="molecule type" value="Genomic_DNA"/>
</dbReference>
<accession>A0ABW9UY15</accession>
<dbReference type="Gene3D" id="3.60.10.10">
    <property type="entry name" value="Endonuclease/exonuclease/phosphatase"/>
    <property type="match status" value="1"/>
</dbReference>
<keyword evidence="3" id="KW-0378">Hydrolase</keyword>
<evidence type="ECO:0000313" key="3">
    <source>
        <dbReference type="EMBL" id="MXO69348.1"/>
    </source>
</evidence>
<evidence type="ECO:0000256" key="1">
    <source>
        <dbReference type="SAM" id="MobiDB-lite"/>
    </source>
</evidence>
<dbReference type="InterPro" id="IPR038772">
    <property type="entry name" value="Sph/SMPD2-like"/>
</dbReference>
<gene>
    <name evidence="3" type="ORF">GRI72_10970</name>
</gene>
<organism evidence="3 4">
    <name type="scientific">Pelagerythrobacter marinus</name>
    <dbReference type="NCBI Taxonomy" id="538382"/>
    <lineage>
        <taxon>Bacteria</taxon>
        <taxon>Pseudomonadati</taxon>
        <taxon>Pseudomonadota</taxon>
        <taxon>Alphaproteobacteria</taxon>
        <taxon>Sphingomonadales</taxon>
        <taxon>Erythrobacteraceae</taxon>
        <taxon>Pelagerythrobacter</taxon>
    </lineage>
</organism>
<dbReference type="GO" id="GO:0016787">
    <property type="term" value="F:hydrolase activity"/>
    <property type="evidence" value="ECO:0007669"/>
    <property type="project" value="UniProtKB-KW"/>
</dbReference>
<dbReference type="InterPro" id="IPR005135">
    <property type="entry name" value="Endo/exonuclease/phosphatase"/>
</dbReference>
<dbReference type="SUPFAM" id="SSF56219">
    <property type="entry name" value="DNase I-like"/>
    <property type="match status" value="1"/>
</dbReference>
<dbReference type="PANTHER" id="PTHR16320">
    <property type="entry name" value="SPHINGOMYELINASE FAMILY MEMBER"/>
    <property type="match status" value="1"/>
</dbReference>
<dbReference type="Pfam" id="PF03372">
    <property type="entry name" value="Exo_endo_phos"/>
    <property type="match status" value="1"/>
</dbReference>
<evidence type="ECO:0000259" key="2">
    <source>
        <dbReference type="Pfam" id="PF03372"/>
    </source>
</evidence>
<keyword evidence="4" id="KW-1185">Reference proteome</keyword>
<evidence type="ECO:0000313" key="4">
    <source>
        <dbReference type="Proteomes" id="UP000444401"/>
    </source>
</evidence>
<reference evidence="3 4" key="1">
    <citation type="submission" date="2019-12" db="EMBL/GenBank/DDBJ databases">
        <title>Genomic-based taxomic classification of the family Erythrobacteraceae.</title>
        <authorList>
            <person name="Xu L."/>
        </authorList>
    </citation>
    <scope>NUCLEOTIDE SEQUENCE [LARGE SCALE GENOMIC DNA]</scope>
    <source>
        <strain evidence="3 4">H32</strain>
    </source>
</reference>